<reference evidence="2 3" key="1">
    <citation type="submission" date="2018-07" db="EMBL/GenBank/DDBJ databases">
        <title>New species, Clostridium PI-S10-A1B.</title>
        <authorList>
            <person name="Krishna G."/>
            <person name="Summeta K."/>
            <person name="Shikha S."/>
            <person name="Prabhu P.B."/>
            <person name="Suresh K."/>
        </authorList>
    </citation>
    <scope>NUCLEOTIDE SEQUENCE [LARGE SCALE GENOMIC DNA]</scope>
    <source>
        <strain evidence="2 3">PI-S10-A1B</strain>
    </source>
</reference>
<dbReference type="Gene3D" id="3.40.50.150">
    <property type="entry name" value="Vaccinia Virus protein VP39"/>
    <property type="match status" value="1"/>
</dbReference>
<protein>
    <submittedName>
        <fullName evidence="2">DUF4942 domain-containing protein</fullName>
    </submittedName>
</protein>
<dbReference type="RefSeq" id="WP_117417633.1">
    <property type="nucleotide sequence ID" value="NZ_QOHO01000043.1"/>
</dbReference>
<comment type="caution">
    <text evidence="2">The sequence shown here is derived from an EMBL/GenBank/DDBJ whole genome shotgun (WGS) entry which is preliminary data.</text>
</comment>
<organism evidence="2 3">
    <name type="scientific">Lacrimispora amygdalina</name>
    <dbReference type="NCBI Taxonomy" id="253257"/>
    <lineage>
        <taxon>Bacteria</taxon>
        <taxon>Bacillati</taxon>
        <taxon>Bacillota</taxon>
        <taxon>Clostridia</taxon>
        <taxon>Lachnospirales</taxon>
        <taxon>Lachnospiraceae</taxon>
        <taxon>Lacrimispora</taxon>
    </lineage>
</organism>
<dbReference type="GO" id="GO:0008168">
    <property type="term" value="F:methyltransferase activity"/>
    <property type="evidence" value="ECO:0007669"/>
    <property type="project" value="InterPro"/>
</dbReference>
<gene>
    <name evidence="2" type="ORF">DS742_14195</name>
</gene>
<dbReference type="InterPro" id="IPR029063">
    <property type="entry name" value="SAM-dependent_MTases_sf"/>
</dbReference>
<dbReference type="InterPro" id="IPR002052">
    <property type="entry name" value="DNA_methylase_N6_adenine_CS"/>
</dbReference>
<dbReference type="GO" id="GO:0032259">
    <property type="term" value="P:methylation"/>
    <property type="evidence" value="ECO:0007669"/>
    <property type="project" value="InterPro"/>
</dbReference>
<dbReference type="Proteomes" id="UP000260680">
    <property type="component" value="Unassembled WGS sequence"/>
</dbReference>
<proteinExistence type="predicted"/>
<evidence type="ECO:0000313" key="2">
    <source>
        <dbReference type="EMBL" id="RFZ78260.1"/>
    </source>
</evidence>
<name>A0A3E2NBK1_9FIRM</name>
<evidence type="ECO:0000259" key="1">
    <source>
        <dbReference type="Pfam" id="PF13708"/>
    </source>
</evidence>
<dbReference type="EMBL" id="QOHO01000043">
    <property type="protein sequence ID" value="RFZ78260.1"/>
    <property type="molecule type" value="Genomic_DNA"/>
</dbReference>
<dbReference type="CDD" id="cd02440">
    <property type="entry name" value="AdoMet_MTases"/>
    <property type="match status" value="1"/>
</dbReference>
<evidence type="ECO:0000313" key="3">
    <source>
        <dbReference type="Proteomes" id="UP000260680"/>
    </source>
</evidence>
<dbReference type="PROSITE" id="PS00092">
    <property type="entry name" value="N6_MTASE"/>
    <property type="match status" value="1"/>
</dbReference>
<accession>A0A3E2NBK1</accession>
<dbReference type="SUPFAM" id="SSF53335">
    <property type="entry name" value="S-adenosyl-L-methionine-dependent methyltransferases"/>
    <property type="match status" value="1"/>
</dbReference>
<sequence>MFTDNKDFYPTPKHLIDKMLFDLDFNYINSVLEPSAGKGDIVKALEDIKKPIHQYGRNKYNFDIDCIEVDQNLQHILKGKNYRVVHDDFLTYDTMKEYDLIVMNPPFSSGVKHLLKALEMQERNGGGIICLLNAETLKNQFSNDRIILSRKLEEYNATIEYLQDTFLDAERKTDVEIALIKVQLPTVQRHSFIFDGLRKAAEQKEEYINTEDTQIAENNLYKSIVRQYELEVQAGINLIKEYNAMYPLIMREFGKDAGTGETIQKGGCILSLDLSRNKDKYRNELSVNNFIQEVRGKYWTALFNNPKFIGKLTGNLKTDFYNRIEDLKNYEFSLYNIYELKIEMSKKVVKGIEETIIGLFDEFSHKHYWDKDNSSNIHYYNGWKTNKSWYINDKIIIPLSGFDSFWNKYRPTDYKVKEKLQDIEKCFNYLDGGLTEAVDLEESLKFSEEYGETKNIVLKYFNITFYKKGTCHITFTNPELLKKFNIFGSQKKGWLPPSYGKKQYKDMTPEEKSVVNEFEGEKEYNKVMSDTKYYLFDGNSMNLLEDKTA</sequence>
<feature type="domain" description="DUF4942" evidence="1">
    <location>
        <begin position="292"/>
        <end position="493"/>
    </location>
</feature>
<dbReference type="InterPro" id="IPR031339">
    <property type="entry name" value="DUF4942"/>
</dbReference>
<dbReference type="AlphaFoldDB" id="A0A3E2NBK1"/>
<dbReference type="OrthoDB" id="9785113at2"/>
<dbReference type="Pfam" id="PF13708">
    <property type="entry name" value="DUF4942"/>
    <property type="match status" value="1"/>
</dbReference>
<dbReference type="GO" id="GO:0003676">
    <property type="term" value="F:nucleic acid binding"/>
    <property type="evidence" value="ECO:0007669"/>
    <property type="project" value="InterPro"/>
</dbReference>